<dbReference type="GO" id="GO:0016874">
    <property type="term" value="F:ligase activity"/>
    <property type="evidence" value="ECO:0007669"/>
    <property type="project" value="UniProtKB-KW"/>
</dbReference>
<dbReference type="InterPro" id="IPR052032">
    <property type="entry name" value="ATP-dep_AA_Ligase"/>
</dbReference>
<evidence type="ECO:0000313" key="6">
    <source>
        <dbReference type="EMBL" id="AQU64920.1"/>
    </source>
</evidence>
<dbReference type="GO" id="GO:0005524">
    <property type="term" value="F:ATP binding"/>
    <property type="evidence" value="ECO:0007669"/>
    <property type="project" value="UniProtKB-UniRule"/>
</dbReference>
<keyword evidence="1" id="KW-0436">Ligase</keyword>
<keyword evidence="7" id="KW-1185">Reference proteome</keyword>
<dbReference type="RefSeq" id="WP_078073394.1">
    <property type="nucleotide sequence ID" value="NZ_CP018047.1"/>
</dbReference>
<dbReference type="PANTHER" id="PTHR43585">
    <property type="entry name" value="FUMIPYRROLE BIOSYNTHESIS PROTEIN C"/>
    <property type="match status" value="1"/>
</dbReference>
<dbReference type="Gene3D" id="3.30.470.20">
    <property type="entry name" value="ATP-grasp fold, B domain"/>
    <property type="match status" value="1"/>
</dbReference>
<dbReference type="InterPro" id="IPR011761">
    <property type="entry name" value="ATP-grasp"/>
</dbReference>
<protein>
    <recommendedName>
        <fullName evidence="5">ATP-grasp domain-containing protein</fullName>
    </recommendedName>
</protein>
<keyword evidence="3 4" id="KW-0067">ATP-binding</keyword>
<proteinExistence type="predicted"/>
<evidence type="ECO:0000256" key="4">
    <source>
        <dbReference type="PROSITE-ProRule" id="PRU00409"/>
    </source>
</evidence>
<sequence length="409" mass="43971">MAIAVIETLNFGLGHLADAARKRGHELHLLTTDRSFYRYELQAGSGSKIKITDVNTSDVRALVTALRAIPDLAGVIRMTDLWSMPALAAAKELSLPHQSAEAVALLRDKGRLRDHLHARGFSRAPSIVFDPHAADPDTLMRQLSYPCVVKDVAGSSSQNVWLVKTSTDLAPVLDAARQVEEVRGGALTAEPYFVGPLYSAETLSWDGETRILGVSSRSLSPEPHFREDSVSFPVAFPEADAKELTDWLSSILASAGYSEGFTHSEFIITADGFEIVEINPRLGGALIGESIHQALGINVHEAFIDLALGQRPALMDMHLDPRSGAAQVLVYAHETGLFDRFTGEDLLAGHPGEPKLYPLKRHGDPVPSTTDQRGAVAVLFAAGATAELALHNVMSAVGKLGVHVQSGDQ</sequence>
<dbReference type="PROSITE" id="PS50975">
    <property type="entry name" value="ATP_GRASP"/>
    <property type="match status" value="1"/>
</dbReference>
<dbReference type="KEGG" id="snw:BBN63_00185"/>
<feature type="domain" description="ATP-grasp" evidence="5">
    <location>
        <begin position="113"/>
        <end position="308"/>
    </location>
</feature>
<accession>A0A1U9QL59</accession>
<evidence type="ECO:0000313" key="7">
    <source>
        <dbReference type="Proteomes" id="UP000189677"/>
    </source>
</evidence>
<evidence type="ECO:0000256" key="1">
    <source>
        <dbReference type="ARBA" id="ARBA00022598"/>
    </source>
</evidence>
<gene>
    <name evidence="6" type="ORF">BBN63_00185</name>
</gene>
<organism evidence="6 7">
    <name type="scientific">Streptomyces niveus</name>
    <name type="common">Streptomyces spheroides</name>
    <dbReference type="NCBI Taxonomy" id="193462"/>
    <lineage>
        <taxon>Bacteria</taxon>
        <taxon>Bacillati</taxon>
        <taxon>Actinomycetota</taxon>
        <taxon>Actinomycetes</taxon>
        <taxon>Kitasatosporales</taxon>
        <taxon>Streptomycetaceae</taxon>
        <taxon>Streptomyces</taxon>
    </lineage>
</organism>
<dbReference type="Pfam" id="PF13535">
    <property type="entry name" value="ATP-grasp_4"/>
    <property type="match status" value="1"/>
</dbReference>
<name>A0A1U9QL59_STRNV</name>
<reference evidence="6 7" key="1">
    <citation type="submission" date="2016-11" db="EMBL/GenBank/DDBJ databases">
        <title>Complete genome sequence of Streptomyces niveus SCSIO 3406.</title>
        <authorList>
            <person name="Zhu Q."/>
            <person name="Cheng W."/>
            <person name="Song Y."/>
            <person name="Li Q."/>
            <person name="Ju J."/>
        </authorList>
    </citation>
    <scope>NUCLEOTIDE SEQUENCE [LARGE SCALE GENOMIC DNA]</scope>
    <source>
        <strain evidence="6 7">SCSIO 3406</strain>
    </source>
</reference>
<dbReference type="Proteomes" id="UP000189677">
    <property type="component" value="Chromosome"/>
</dbReference>
<dbReference type="OrthoDB" id="24041at2"/>
<evidence type="ECO:0000256" key="3">
    <source>
        <dbReference type="ARBA" id="ARBA00022840"/>
    </source>
</evidence>
<evidence type="ECO:0000259" key="5">
    <source>
        <dbReference type="PROSITE" id="PS50975"/>
    </source>
</evidence>
<dbReference type="SUPFAM" id="SSF56059">
    <property type="entry name" value="Glutathione synthetase ATP-binding domain-like"/>
    <property type="match status" value="1"/>
</dbReference>
<keyword evidence="2 4" id="KW-0547">Nucleotide-binding</keyword>
<dbReference type="GO" id="GO:0046872">
    <property type="term" value="F:metal ion binding"/>
    <property type="evidence" value="ECO:0007669"/>
    <property type="project" value="InterPro"/>
</dbReference>
<dbReference type="PANTHER" id="PTHR43585:SF2">
    <property type="entry name" value="ATP-GRASP ENZYME FSQD"/>
    <property type="match status" value="1"/>
</dbReference>
<dbReference type="AlphaFoldDB" id="A0A1U9QL59"/>
<evidence type="ECO:0000256" key="2">
    <source>
        <dbReference type="ARBA" id="ARBA00022741"/>
    </source>
</evidence>
<dbReference type="EMBL" id="CP018047">
    <property type="protein sequence ID" value="AQU64920.1"/>
    <property type="molecule type" value="Genomic_DNA"/>
</dbReference>